<evidence type="ECO:0000313" key="4">
    <source>
        <dbReference type="Proteomes" id="UP001393056"/>
    </source>
</evidence>
<feature type="signal peptide" evidence="1">
    <location>
        <begin position="1"/>
        <end position="21"/>
    </location>
</feature>
<dbReference type="Gene3D" id="3.10.310.50">
    <property type="match status" value="1"/>
</dbReference>
<keyword evidence="4" id="KW-1185">Reference proteome</keyword>
<proteinExistence type="predicted"/>
<feature type="domain" description="TPM" evidence="2">
    <location>
        <begin position="57"/>
        <end position="181"/>
    </location>
</feature>
<comment type="caution">
    <text evidence="3">The sequence shown here is derived from an EMBL/GenBank/DDBJ whole genome shotgun (WGS) entry which is preliminary data.</text>
</comment>
<protein>
    <submittedName>
        <fullName evidence="3">TPM domain-containing protein</fullName>
    </submittedName>
</protein>
<feature type="chain" id="PRO_5046709843" evidence="1">
    <location>
        <begin position="22"/>
        <end position="188"/>
    </location>
</feature>
<gene>
    <name evidence="3" type="ORF">AAEO58_06835</name>
</gene>
<dbReference type="Proteomes" id="UP001393056">
    <property type="component" value="Unassembled WGS sequence"/>
</dbReference>
<evidence type="ECO:0000259" key="2">
    <source>
        <dbReference type="Pfam" id="PF04536"/>
    </source>
</evidence>
<keyword evidence="1" id="KW-0732">Signal</keyword>
<dbReference type="Pfam" id="PF04536">
    <property type="entry name" value="TPM_phosphatase"/>
    <property type="match status" value="1"/>
</dbReference>
<dbReference type="PANTHER" id="PTHR30373:SF2">
    <property type="entry name" value="UPF0603 PROTEIN YGCG"/>
    <property type="match status" value="1"/>
</dbReference>
<accession>A0ABU9I5T9</accession>
<dbReference type="PANTHER" id="PTHR30373">
    <property type="entry name" value="UPF0603 PROTEIN YGCG"/>
    <property type="match status" value="1"/>
</dbReference>
<evidence type="ECO:0000256" key="1">
    <source>
        <dbReference type="SAM" id="SignalP"/>
    </source>
</evidence>
<dbReference type="InterPro" id="IPR007621">
    <property type="entry name" value="TPM_dom"/>
</dbReference>
<dbReference type="EMBL" id="JBBYHT010000002">
    <property type="protein sequence ID" value="MEL1247757.1"/>
    <property type="molecule type" value="Genomic_DNA"/>
</dbReference>
<name>A0ABU9I5T9_9FLAO</name>
<dbReference type="RefSeq" id="WP_341682773.1">
    <property type="nucleotide sequence ID" value="NZ_JBBYHT010000002.1"/>
</dbReference>
<reference evidence="3 4" key="1">
    <citation type="submission" date="2024-04" db="EMBL/GenBank/DDBJ databases">
        <title>Flavobacterium sp. DGU41 16S ribosomal RNA gene Genome sequencing and assembly.</title>
        <authorList>
            <person name="Park S."/>
        </authorList>
    </citation>
    <scope>NUCLEOTIDE SEQUENCE [LARGE SCALE GENOMIC DNA]</scope>
    <source>
        <strain evidence="3 4">DGU41</strain>
    </source>
</reference>
<organism evidence="3 4">
    <name type="scientific">Flavobacterium helocola</name>
    <dbReference type="NCBI Taxonomy" id="3139139"/>
    <lineage>
        <taxon>Bacteria</taxon>
        <taxon>Pseudomonadati</taxon>
        <taxon>Bacteroidota</taxon>
        <taxon>Flavobacteriia</taxon>
        <taxon>Flavobacteriales</taxon>
        <taxon>Flavobacteriaceae</taxon>
        <taxon>Flavobacterium</taxon>
    </lineage>
</organism>
<evidence type="ECO:0000313" key="3">
    <source>
        <dbReference type="EMBL" id="MEL1247757.1"/>
    </source>
</evidence>
<sequence>MSTKKIIFHILILFLAFSTKAQDAIYTGKVDSLKAKSVEVYRQTFWDNLPKPLNWTNDYENLFSDEEEIKLNQIISDFEKETTVEIAIVTIDTLKVSQENFEDLTLHIARTWGVGKKEKSNGILIAISKGYSQIRIQNGDGIALVLSDEETAEILQNQFFPYFKKEEYFVGTQAGLLKIMELLKTRLK</sequence>